<accession>A0A9X0CZI0</accession>
<reference evidence="2" key="1">
    <citation type="submission" date="2023-01" db="EMBL/GenBank/DDBJ databases">
        <title>Genome assembly of the deep-sea coral Lophelia pertusa.</title>
        <authorList>
            <person name="Herrera S."/>
            <person name="Cordes E."/>
        </authorList>
    </citation>
    <scope>NUCLEOTIDE SEQUENCE</scope>
    <source>
        <strain evidence="2">USNM1676648</strain>
        <tissue evidence="2">Polyp</tissue>
    </source>
</reference>
<dbReference type="AlphaFoldDB" id="A0A9X0CZI0"/>
<organism evidence="2 3">
    <name type="scientific">Desmophyllum pertusum</name>
    <dbReference type="NCBI Taxonomy" id="174260"/>
    <lineage>
        <taxon>Eukaryota</taxon>
        <taxon>Metazoa</taxon>
        <taxon>Cnidaria</taxon>
        <taxon>Anthozoa</taxon>
        <taxon>Hexacorallia</taxon>
        <taxon>Scleractinia</taxon>
        <taxon>Caryophylliina</taxon>
        <taxon>Caryophylliidae</taxon>
        <taxon>Desmophyllum</taxon>
    </lineage>
</organism>
<sequence length="370" mass="40745">MLVARHKRAKDGPAILGMMPDLQDLMELYVRNVRPQFAKAGVDHLFVTVEGTLFPDGTIGRRVSAFFEKTKLRIGARLAHINVRKFVTTKTREEETPAEAAIVQRLMSYSAKTAERSYVRINLTRLGADALDIIQRVTSVRSADADVTSAVSDEPTVEPSADADVPSAVARQPTGEPSADADVPSAVARQPTGEPSADADVPSAVAHQPSETESSVSCSISLVSAVVIPPTPQKQLTDRQKEAVRTLFDADIKQHKKLSLIEVKSRCCTSPLLRTLSMQQGRVKQVSRVGGWLDDFDEPSTRSSGKRESWDNEDSTLLEQGFKEYSSLPSTSVIRGALNSDEELRAILDREGWQRTYTKIKNIFKKKARK</sequence>
<dbReference type="EMBL" id="MU826350">
    <property type="protein sequence ID" value="KAJ7381221.1"/>
    <property type="molecule type" value="Genomic_DNA"/>
</dbReference>
<comment type="caution">
    <text evidence="2">The sequence shown here is derived from an EMBL/GenBank/DDBJ whole genome shotgun (WGS) entry which is preliminary data.</text>
</comment>
<keyword evidence="3" id="KW-1185">Reference proteome</keyword>
<feature type="region of interest" description="Disordered" evidence="1">
    <location>
        <begin position="144"/>
        <end position="212"/>
    </location>
</feature>
<evidence type="ECO:0000313" key="3">
    <source>
        <dbReference type="Proteomes" id="UP001163046"/>
    </source>
</evidence>
<gene>
    <name evidence="2" type="ORF">OS493_001337</name>
</gene>
<evidence type="ECO:0000313" key="2">
    <source>
        <dbReference type="EMBL" id="KAJ7381221.1"/>
    </source>
</evidence>
<protein>
    <submittedName>
        <fullName evidence="2">Uncharacterized protein</fullName>
    </submittedName>
</protein>
<name>A0A9X0CZI0_9CNID</name>
<dbReference type="Proteomes" id="UP001163046">
    <property type="component" value="Unassembled WGS sequence"/>
</dbReference>
<evidence type="ECO:0000256" key="1">
    <source>
        <dbReference type="SAM" id="MobiDB-lite"/>
    </source>
</evidence>
<proteinExistence type="predicted"/>